<reference evidence="3 4" key="1">
    <citation type="journal article" date="2021" name="G3 (Bethesda)">
        <title>Improved contiguity of the threespine stickleback genome using long-read sequencing.</title>
        <authorList>
            <person name="Nath S."/>
            <person name="Shaw D.E."/>
            <person name="White M.A."/>
        </authorList>
    </citation>
    <scope>NUCLEOTIDE SEQUENCE [LARGE SCALE GENOMIC DNA]</scope>
    <source>
        <strain evidence="3 4">Lake Benthic</strain>
    </source>
</reference>
<reference evidence="3" key="2">
    <citation type="submission" date="2025-08" db="UniProtKB">
        <authorList>
            <consortium name="Ensembl"/>
        </authorList>
    </citation>
    <scope>IDENTIFICATION</scope>
</reference>
<accession>A0AAQ4NQ63</accession>
<dbReference type="InterPro" id="IPR040646">
    <property type="entry name" value="PND"/>
</dbReference>
<dbReference type="Pfam" id="PF17949">
    <property type="entry name" value="PND"/>
    <property type="match status" value="1"/>
</dbReference>
<dbReference type="Proteomes" id="UP000007635">
    <property type="component" value="Chromosome XIX"/>
</dbReference>
<evidence type="ECO:0000313" key="4">
    <source>
        <dbReference type="Proteomes" id="UP000007635"/>
    </source>
</evidence>
<name>A0AAQ4NQ63_GASAC</name>
<feature type="domain" description="Fanconi anemia core complex-associated protein 24 pseudonuclease" evidence="2">
    <location>
        <begin position="53"/>
        <end position="154"/>
    </location>
</feature>
<reference evidence="3" key="3">
    <citation type="submission" date="2025-09" db="UniProtKB">
        <authorList>
            <consortium name="Ensembl"/>
        </authorList>
    </citation>
    <scope>IDENTIFICATION</scope>
</reference>
<evidence type="ECO:0000313" key="3">
    <source>
        <dbReference type="Ensembl" id="ENSGACP00000028556.1"/>
    </source>
</evidence>
<dbReference type="AlphaFoldDB" id="A0AAQ4NQ63"/>
<evidence type="ECO:0000259" key="2">
    <source>
        <dbReference type="Pfam" id="PF17949"/>
    </source>
</evidence>
<dbReference type="Gene3D" id="3.40.50.10130">
    <property type="match status" value="1"/>
</dbReference>
<dbReference type="CDD" id="cd20076">
    <property type="entry name" value="XPF_nuclease_FAAP24"/>
    <property type="match status" value="1"/>
</dbReference>
<feature type="region of interest" description="Disordered" evidence="1">
    <location>
        <begin position="1"/>
        <end position="51"/>
    </location>
</feature>
<evidence type="ECO:0000256" key="1">
    <source>
        <dbReference type="SAM" id="MobiDB-lite"/>
    </source>
</evidence>
<dbReference type="SUPFAM" id="SSF47781">
    <property type="entry name" value="RuvA domain 2-like"/>
    <property type="match status" value="1"/>
</dbReference>
<dbReference type="GO" id="GO:0003682">
    <property type="term" value="F:chromatin binding"/>
    <property type="evidence" value="ECO:0007669"/>
    <property type="project" value="TreeGrafter"/>
</dbReference>
<proteinExistence type="predicted"/>
<dbReference type="GO" id="GO:0043240">
    <property type="term" value="C:Fanconi anaemia nuclear complex"/>
    <property type="evidence" value="ECO:0007669"/>
    <property type="project" value="InterPro"/>
</dbReference>
<dbReference type="PANTHER" id="PTHR31786:SF2">
    <property type="entry name" value="FANCONI ANEMIA CORE COMPLEX-ASSOCIATED PROTEIN 24"/>
    <property type="match status" value="1"/>
</dbReference>
<dbReference type="Gene3D" id="1.10.150.20">
    <property type="entry name" value="5' to 3' exonuclease, C-terminal subdomain"/>
    <property type="match status" value="1"/>
</dbReference>
<dbReference type="InterPro" id="IPR010994">
    <property type="entry name" value="RuvA_2-like"/>
</dbReference>
<dbReference type="GO" id="GO:0036297">
    <property type="term" value="P:interstrand cross-link repair"/>
    <property type="evidence" value="ECO:0007669"/>
    <property type="project" value="InterPro"/>
</dbReference>
<sequence>MSIFSTEVAERTRPEAAYGSVRREHPQEPVLLGAGEAETGPLQPRGRTPRHRGGVRILFEDELGLADFHLPNKSCVLYVSECDVVAGNSYKRKLVRYRNTSSHGFQELVLVEKTRLSEQYFGAMQKLVVFDLGLTLLPVGGQAEASQLIAQIVHGVGRENPFRRRTSSRLLDPLVLALVQHVPGVGRVKALALLERFSSIQQLCNAAPAQLEPIVGQAAAQQIHGFFHKDTAAGT</sequence>
<protein>
    <recommendedName>
        <fullName evidence="2">Fanconi anemia core complex-associated protein 24 pseudonuclease domain-containing protein</fullName>
    </recommendedName>
</protein>
<dbReference type="PANTHER" id="PTHR31786">
    <property type="entry name" value="FANCONI ANEMIA CORE COMPLEX-ASSOCIATED PROTEIN 24"/>
    <property type="match status" value="1"/>
</dbReference>
<organism evidence="3 4">
    <name type="scientific">Gasterosteus aculeatus aculeatus</name>
    <name type="common">three-spined stickleback</name>
    <dbReference type="NCBI Taxonomy" id="481459"/>
    <lineage>
        <taxon>Eukaryota</taxon>
        <taxon>Metazoa</taxon>
        <taxon>Chordata</taxon>
        <taxon>Craniata</taxon>
        <taxon>Vertebrata</taxon>
        <taxon>Euteleostomi</taxon>
        <taxon>Actinopterygii</taxon>
        <taxon>Neopterygii</taxon>
        <taxon>Teleostei</taxon>
        <taxon>Neoteleostei</taxon>
        <taxon>Acanthomorphata</taxon>
        <taxon>Eupercaria</taxon>
        <taxon>Perciformes</taxon>
        <taxon>Cottioidei</taxon>
        <taxon>Gasterosteales</taxon>
        <taxon>Gasterosteidae</taxon>
        <taxon>Gasterosteus</taxon>
    </lineage>
</organism>
<keyword evidence="4" id="KW-1185">Reference proteome</keyword>
<dbReference type="Pfam" id="PF14520">
    <property type="entry name" value="HHH_5"/>
    <property type="match status" value="1"/>
</dbReference>
<dbReference type="GeneTree" id="ENSGT00390000009456"/>
<dbReference type="InterPro" id="IPR026985">
    <property type="entry name" value="FAAP24"/>
</dbReference>
<dbReference type="Ensembl" id="ENSGACT00000081683.1">
    <property type="protein sequence ID" value="ENSGACP00000028556.1"/>
    <property type="gene ID" value="ENSGACG00000008589.2"/>
</dbReference>